<name>R0EE80_RALPI</name>
<comment type="caution">
    <text evidence="1">The sequence shown here is derived from an EMBL/GenBank/DDBJ whole genome shotgun (WGS) entry which is preliminary data.</text>
</comment>
<reference evidence="1 2" key="1">
    <citation type="journal article" date="2013" name="Genome Announc.">
        <title>Draft Genome Sequence for Ralstonia sp. Strain OR214, a Bacterium with Potential for Bioremediation.</title>
        <authorList>
            <person name="Utturkar S.M."/>
            <person name="Bollmann A."/>
            <person name="Brzoska R.M."/>
            <person name="Klingeman D.M."/>
            <person name="Epstein S.E."/>
            <person name="Palumbo A.V."/>
            <person name="Brown S.D."/>
        </authorList>
    </citation>
    <scope>NUCLEOTIDE SEQUENCE [LARGE SCALE GENOMIC DNA]</scope>
    <source>
        <strain evidence="1 2">OR214</strain>
    </source>
</reference>
<evidence type="ECO:0000313" key="2">
    <source>
        <dbReference type="Proteomes" id="UP000013280"/>
    </source>
</evidence>
<dbReference type="PATRIC" id="fig|1264675.3.peg.41"/>
<protein>
    <recommendedName>
        <fullName evidence="3">DUF2635 domain-containing protein</fullName>
    </recommendedName>
</protein>
<proteinExistence type="predicted"/>
<dbReference type="InterPro" id="IPR024400">
    <property type="entry name" value="DUF2635"/>
</dbReference>
<dbReference type="RefSeq" id="WP_004626052.1">
    <property type="nucleotide sequence ID" value="NZ_APMQ01000001.1"/>
</dbReference>
<organism evidence="1 2">
    <name type="scientific">Ralstonia pickettii OR214</name>
    <dbReference type="NCBI Taxonomy" id="1264675"/>
    <lineage>
        <taxon>Bacteria</taxon>
        <taxon>Pseudomonadati</taxon>
        <taxon>Pseudomonadota</taxon>
        <taxon>Betaproteobacteria</taxon>
        <taxon>Burkholderiales</taxon>
        <taxon>Burkholderiaceae</taxon>
        <taxon>Ralstonia</taxon>
    </lineage>
</organism>
<evidence type="ECO:0000313" key="1">
    <source>
        <dbReference type="EMBL" id="ENZ79627.1"/>
    </source>
</evidence>
<dbReference type="Pfam" id="PF10948">
    <property type="entry name" value="DUF2635"/>
    <property type="match status" value="1"/>
</dbReference>
<dbReference type="Proteomes" id="UP000013280">
    <property type="component" value="Unassembled WGS sequence"/>
</dbReference>
<sequence length="60" mass="6555">MKVFPSPGLSVRDPATMNLLDENGLEVADGDLYWDRLLRDKDVTLTPPAKAKPTTGGDKQ</sequence>
<dbReference type="AlphaFoldDB" id="R0EE80"/>
<accession>R0EE80</accession>
<evidence type="ECO:0008006" key="3">
    <source>
        <dbReference type="Google" id="ProtNLM"/>
    </source>
</evidence>
<dbReference type="EMBL" id="APMQ01000001">
    <property type="protein sequence ID" value="ENZ79627.1"/>
    <property type="molecule type" value="Genomic_DNA"/>
</dbReference>
<gene>
    <name evidence="1" type="ORF">OR214_00044</name>
</gene>